<dbReference type="GO" id="GO:0046872">
    <property type="term" value="F:metal ion binding"/>
    <property type="evidence" value="ECO:0007669"/>
    <property type="project" value="UniProtKB-KW"/>
</dbReference>
<dbReference type="InterPro" id="IPR001915">
    <property type="entry name" value="Peptidase_M48"/>
</dbReference>
<reference evidence="10" key="1">
    <citation type="submission" date="2008-08" db="EMBL/GenBank/DDBJ databases">
        <title>The complete genome sequence of Thermodesulfovibrio yellowstonii strain ATCC 51303 / DSM 11347 / YP87.</title>
        <authorList>
            <person name="Dodson R.J."/>
            <person name="Durkin A.S."/>
            <person name="Wu M."/>
            <person name="Eisen J."/>
            <person name="Sutton G."/>
        </authorList>
    </citation>
    <scope>NUCLEOTIDE SEQUENCE [LARGE SCALE GENOMIC DNA]</scope>
    <source>
        <strain evidence="10">ATCC 51303 / DSM 11347 / YP87</strain>
    </source>
</reference>
<dbReference type="AlphaFoldDB" id="B5YK52"/>
<dbReference type="PANTHER" id="PTHR22726:SF1">
    <property type="entry name" value="METALLOENDOPEPTIDASE OMA1, MITOCHONDRIAL"/>
    <property type="match status" value="1"/>
</dbReference>
<evidence type="ECO:0000313" key="9">
    <source>
        <dbReference type="EMBL" id="ACI21543.1"/>
    </source>
</evidence>
<protein>
    <submittedName>
        <fullName evidence="9">Peptidase, M48 family</fullName>
    </submittedName>
</protein>
<evidence type="ECO:0000313" key="10">
    <source>
        <dbReference type="Proteomes" id="UP000000718"/>
    </source>
</evidence>
<feature type="domain" description="Peptidase M48" evidence="8">
    <location>
        <begin position="73"/>
        <end position="259"/>
    </location>
</feature>
<dbReference type="HOGENOM" id="CLU_029002_5_2_0"/>
<dbReference type="GO" id="GO:0016020">
    <property type="term" value="C:membrane"/>
    <property type="evidence" value="ECO:0000318"/>
    <property type="project" value="GO_Central"/>
</dbReference>
<keyword evidence="2" id="KW-0479">Metal-binding</keyword>
<evidence type="ECO:0000256" key="3">
    <source>
        <dbReference type="ARBA" id="ARBA00022801"/>
    </source>
</evidence>
<evidence type="ECO:0000256" key="4">
    <source>
        <dbReference type="ARBA" id="ARBA00022833"/>
    </source>
</evidence>
<evidence type="ECO:0000256" key="1">
    <source>
        <dbReference type="ARBA" id="ARBA00022670"/>
    </source>
</evidence>
<dbReference type="GO" id="GO:0004222">
    <property type="term" value="F:metalloendopeptidase activity"/>
    <property type="evidence" value="ECO:0000318"/>
    <property type="project" value="GO_Central"/>
</dbReference>
<dbReference type="Proteomes" id="UP000000718">
    <property type="component" value="Chromosome"/>
</dbReference>
<organism evidence="9 10">
    <name type="scientific">Thermodesulfovibrio yellowstonii (strain ATCC 51303 / DSM 11347 / YP87)</name>
    <dbReference type="NCBI Taxonomy" id="289376"/>
    <lineage>
        <taxon>Bacteria</taxon>
        <taxon>Pseudomonadati</taxon>
        <taxon>Nitrospirota</taxon>
        <taxon>Thermodesulfovibrionia</taxon>
        <taxon>Thermodesulfovibrionales</taxon>
        <taxon>Thermodesulfovibrionaceae</taxon>
        <taxon>Thermodesulfovibrio</taxon>
    </lineage>
</organism>
<keyword evidence="10" id="KW-1185">Reference proteome</keyword>
<evidence type="ECO:0000256" key="6">
    <source>
        <dbReference type="RuleBase" id="RU003983"/>
    </source>
</evidence>
<dbReference type="InterPro" id="IPR051156">
    <property type="entry name" value="Mito/Outer_Membr_Metalloprot"/>
</dbReference>
<dbReference type="GO" id="GO:0051603">
    <property type="term" value="P:proteolysis involved in protein catabolic process"/>
    <property type="evidence" value="ECO:0000318"/>
    <property type="project" value="GO_Central"/>
</dbReference>
<dbReference type="RefSeq" id="WP_012546256.1">
    <property type="nucleotide sequence ID" value="NC_011296.1"/>
</dbReference>
<evidence type="ECO:0000259" key="8">
    <source>
        <dbReference type="Pfam" id="PF01435"/>
    </source>
</evidence>
<dbReference type="FunCoup" id="B5YK52">
    <property type="interactions" value="71"/>
</dbReference>
<dbReference type="InParanoid" id="B5YK52"/>
<evidence type="ECO:0000256" key="5">
    <source>
        <dbReference type="ARBA" id="ARBA00023049"/>
    </source>
</evidence>
<keyword evidence="7" id="KW-0732">Signal</keyword>
<feature type="chain" id="PRO_5002839100" evidence="7">
    <location>
        <begin position="20"/>
        <end position="284"/>
    </location>
</feature>
<feature type="signal peptide" evidence="7">
    <location>
        <begin position="1"/>
        <end position="19"/>
    </location>
</feature>
<proteinExistence type="inferred from homology"/>
<evidence type="ECO:0000256" key="2">
    <source>
        <dbReference type="ARBA" id="ARBA00022723"/>
    </source>
</evidence>
<sequence length="284" mass="31934">MIKKFVLIAILFLCLFSCKTVDINKTLDITLTTIQATEKAARPISDEEEYYIGRAVAARMFLYYTLYENHELTNYINSIGKVIALHSEKPFTFGGYHFALLNSNEINAFACPGGIVFLTKGMLKLAKSEDELAAIIAHEIAHVNHRDGINSIKQARWTEALTIIGTTAAKQYGDEDLLKLVNIFENSIDDILKTLIVNGYSKTQEYAADEKALQYLAKAGYNPYALLNVLERLRQSTKSEGGILNTHPDTTDRINNLKDKIPVVSLDLNAFKKRSLRFNSFVKE</sequence>
<dbReference type="PANTHER" id="PTHR22726">
    <property type="entry name" value="METALLOENDOPEPTIDASE OMA1"/>
    <property type="match status" value="1"/>
</dbReference>
<name>B5YK52_THEYD</name>
<dbReference type="PATRIC" id="fig|289376.4.peg.766"/>
<dbReference type="OrthoDB" id="9810445at2"/>
<keyword evidence="4 6" id="KW-0862">Zinc</keyword>
<gene>
    <name evidence="9" type="ordered locus">THEYE_A0775</name>
</gene>
<accession>B5YK52</accession>
<dbReference type="KEGG" id="tye:THEYE_A0775"/>
<dbReference type="Pfam" id="PF01435">
    <property type="entry name" value="Peptidase_M48"/>
    <property type="match status" value="1"/>
</dbReference>
<dbReference type="Gene3D" id="3.30.2010.10">
    <property type="entry name" value="Metalloproteases ('zincins'), catalytic domain"/>
    <property type="match status" value="1"/>
</dbReference>
<evidence type="ECO:0000256" key="7">
    <source>
        <dbReference type="SAM" id="SignalP"/>
    </source>
</evidence>
<keyword evidence="5 6" id="KW-0482">Metalloprotease</keyword>
<reference evidence="9 10" key="2">
    <citation type="journal article" date="2015" name="Genome Announc.">
        <title>Genome Sequence of the Sulfate-Reducing Thermophilic Bacterium Thermodesulfovibrio yellowstonii Strain DSM 11347T (Phylum Nitrospirae).</title>
        <authorList>
            <person name="Bhatnagar S."/>
            <person name="Badger J.H."/>
            <person name="Madupu R."/>
            <person name="Khouri H.M."/>
            <person name="O'Connor E.M."/>
            <person name="Robb F.T."/>
            <person name="Ward N.L."/>
            <person name="Eisen J.A."/>
        </authorList>
    </citation>
    <scope>NUCLEOTIDE SEQUENCE [LARGE SCALE GENOMIC DNA]</scope>
    <source>
        <strain evidence="10">ATCC 51303 / DSM 11347 / YP87</strain>
    </source>
</reference>
<comment type="similarity">
    <text evidence="6">Belongs to the peptidase M48 family.</text>
</comment>
<dbReference type="STRING" id="289376.THEYE_A0775"/>
<keyword evidence="1 6" id="KW-0645">Protease</keyword>
<comment type="cofactor">
    <cofactor evidence="6">
        <name>Zn(2+)</name>
        <dbReference type="ChEBI" id="CHEBI:29105"/>
    </cofactor>
    <text evidence="6">Binds 1 zinc ion per subunit.</text>
</comment>
<dbReference type="EnsemblBacteria" id="ACI21543">
    <property type="protein sequence ID" value="ACI21543"/>
    <property type="gene ID" value="THEYE_A0775"/>
</dbReference>
<keyword evidence="3 6" id="KW-0378">Hydrolase</keyword>
<dbReference type="eggNOG" id="COG4783">
    <property type="taxonomic scope" value="Bacteria"/>
</dbReference>
<dbReference type="EMBL" id="CP001147">
    <property type="protein sequence ID" value="ACI21543.1"/>
    <property type="molecule type" value="Genomic_DNA"/>
</dbReference>